<reference evidence="3 4" key="1">
    <citation type="submission" date="2023-04" db="EMBL/GenBank/DDBJ databases">
        <title>Luteimonas sp. M1R5S18.</title>
        <authorList>
            <person name="Sun J.-Q."/>
        </authorList>
    </citation>
    <scope>NUCLEOTIDE SEQUENCE [LARGE SCALE GENOMIC DNA]</scope>
    <source>
        <strain evidence="3 4">M1R5S18</strain>
    </source>
</reference>
<dbReference type="InterPro" id="IPR013517">
    <property type="entry name" value="FG-GAP"/>
</dbReference>
<dbReference type="RefSeq" id="WP_280599315.1">
    <property type="nucleotide sequence ID" value="NZ_JARXRN010000016.1"/>
</dbReference>
<gene>
    <name evidence="3" type="ORF">QFW80_01795</name>
</gene>
<comment type="caution">
    <text evidence="3">The sequence shown here is derived from an EMBL/GenBank/DDBJ whole genome shotgun (WGS) entry which is preliminary data.</text>
</comment>
<dbReference type="Pfam" id="PF13517">
    <property type="entry name" value="FG-GAP_3"/>
    <property type="match status" value="5"/>
</dbReference>
<organism evidence="3 4">
    <name type="scientific">Luteimonas rhizosphaericola</name>
    <dbReference type="NCBI Taxonomy" id="3042024"/>
    <lineage>
        <taxon>Bacteria</taxon>
        <taxon>Pseudomonadati</taxon>
        <taxon>Pseudomonadota</taxon>
        <taxon>Gammaproteobacteria</taxon>
        <taxon>Lysobacterales</taxon>
        <taxon>Lysobacteraceae</taxon>
        <taxon>Luteimonas</taxon>
    </lineage>
</organism>
<name>A0ABT6JEZ3_9GAMM</name>
<keyword evidence="2" id="KW-0812">Transmembrane</keyword>
<keyword evidence="4" id="KW-1185">Reference proteome</keyword>
<evidence type="ECO:0000256" key="2">
    <source>
        <dbReference type="SAM" id="Phobius"/>
    </source>
</evidence>
<accession>A0ABT6JEZ3</accession>
<dbReference type="Gene3D" id="2.130.10.130">
    <property type="entry name" value="Integrin alpha, N-terminal"/>
    <property type="match status" value="4"/>
</dbReference>
<protein>
    <submittedName>
        <fullName evidence="3">VCBS repeat-containing protein</fullName>
    </submittedName>
</protein>
<evidence type="ECO:0000313" key="4">
    <source>
        <dbReference type="Proteomes" id="UP001156831"/>
    </source>
</evidence>
<dbReference type="InterPro" id="IPR028994">
    <property type="entry name" value="Integrin_alpha_N"/>
</dbReference>
<keyword evidence="2" id="KW-0472">Membrane</keyword>
<keyword evidence="2" id="KW-1133">Transmembrane helix</keyword>
<dbReference type="EMBL" id="JARXRN010000016">
    <property type="protein sequence ID" value="MDH5829253.1"/>
    <property type="molecule type" value="Genomic_DNA"/>
</dbReference>
<dbReference type="PANTHER" id="PTHR46580:SF2">
    <property type="entry name" value="MAM DOMAIN-CONTAINING PROTEIN"/>
    <property type="match status" value="1"/>
</dbReference>
<dbReference type="SUPFAM" id="SSF69318">
    <property type="entry name" value="Integrin alpha N-terminal domain"/>
    <property type="match status" value="3"/>
</dbReference>
<keyword evidence="1" id="KW-0732">Signal</keyword>
<evidence type="ECO:0000256" key="1">
    <source>
        <dbReference type="ARBA" id="ARBA00022729"/>
    </source>
</evidence>
<sequence>MTARPVRGGGRVQAGGCAGPAGGWTARLHRAVPRIRLAAHGCILLLACGWALPSLAAPFEFTTPTALAGSLADPYAVHVGDVNGDGRDDVLVTDAGPSLQVHLQGAGGILQAPQTHHLTIGSVRTMKVADIDRDGRPDVLVGHDTGIALRRGGSATWRYVWSLDECEVLDIADIDRDGWADVACFGPGGYANAFYNDRSGGFSEPFYIHSPAYGLDIALVQMRLADVTGDGMPDLLTSSSAAPGFYVHRNDGTGAFLPAYGYLAANQTYPGPHGLEVLDVDHDGIAEIITTSACVGDCRSVHVYRSDRFGHFTLSHELPGSDRAVAPRAYDVDRDGDLDLVVMHSGGSGGIARYEGSAAAGLSEVERKSLVPGTRAGASAYALGDIDGDSCTDAVVATLYGARALRGRCVARAASDFNGDGRSDVLWRNTSSGQNALWRSGNAATSQPINAVTDIGWQAAGAGDFDDDGRSDILWRHPAKGHNVLWMAGDSRTQVGLAPLSSAWQVAGVADFDGDGTADILWRHGTSGQNMIWKAGHNAPAQVVATVTDLRWQVAGVGDFDGDGRGDILWRHSATGSNVVWRAADHARQLAVRAVTDLRWTVAGVGDFDGDSHADILWRHALSGHNVIWRSASHARQQAVTAVTNMDWQAFAMADYSGDGRADILWRNPRSGANVIWRSANHATQTRVASLVGNHWVVPGRR</sequence>
<dbReference type="PANTHER" id="PTHR46580">
    <property type="entry name" value="SENSOR KINASE-RELATED"/>
    <property type="match status" value="1"/>
</dbReference>
<dbReference type="Proteomes" id="UP001156831">
    <property type="component" value="Unassembled WGS sequence"/>
</dbReference>
<proteinExistence type="predicted"/>
<evidence type="ECO:0000313" key="3">
    <source>
        <dbReference type="EMBL" id="MDH5829253.1"/>
    </source>
</evidence>
<feature type="transmembrane region" description="Helical" evidence="2">
    <location>
        <begin position="37"/>
        <end position="56"/>
    </location>
</feature>